<dbReference type="EMBL" id="RCDD01000003">
    <property type="protein sequence ID" value="RLK58101.1"/>
    <property type="molecule type" value="Genomic_DNA"/>
</dbReference>
<gene>
    <name evidence="2" type="ORF">CLV68_4195</name>
</gene>
<keyword evidence="1" id="KW-0472">Membrane</keyword>
<keyword evidence="1" id="KW-1133">Transmembrane helix</keyword>
<keyword evidence="1" id="KW-0812">Transmembrane</keyword>
<evidence type="ECO:0000313" key="3">
    <source>
        <dbReference type="Proteomes" id="UP000282454"/>
    </source>
</evidence>
<evidence type="ECO:0000256" key="1">
    <source>
        <dbReference type="SAM" id="Phobius"/>
    </source>
</evidence>
<name>A0A421B1E2_9PSEU</name>
<dbReference type="RefSeq" id="WP_121392576.1">
    <property type="nucleotide sequence ID" value="NZ_RCDD01000003.1"/>
</dbReference>
<comment type="caution">
    <text evidence="2">The sequence shown here is derived from an EMBL/GenBank/DDBJ whole genome shotgun (WGS) entry which is preliminary data.</text>
</comment>
<feature type="transmembrane region" description="Helical" evidence="1">
    <location>
        <begin position="12"/>
        <end position="33"/>
    </location>
</feature>
<dbReference type="OrthoDB" id="5183110at2"/>
<reference evidence="2 3" key="1">
    <citation type="submission" date="2018-10" db="EMBL/GenBank/DDBJ databases">
        <title>Genomic Encyclopedia of Archaeal and Bacterial Type Strains, Phase II (KMG-II): from individual species to whole genera.</title>
        <authorList>
            <person name="Goeker M."/>
        </authorList>
    </citation>
    <scope>NUCLEOTIDE SEQUENCE [LARGE SCALE GENOMIC DNA]</scope>
    <source>
        <strain evidence="2 3">DSM 45657</strain>
    </source>
</reference>
<evidence type="ECO:0000313" key="2">
    <source>
        <dbReference type="EMBL" id="RLK58101.1"/>
    </source>
</evidence>
<accession>A0A421B1E2</accession>
<organism evidence="2 3">
    <name type="scientific">Actinokineospora cianjurensis</name>
    <dbReference type="NCBI Taxonomy" id="585224"/>
    <lineage>
        <taxon>Bacteria</taxon>
        <taxon>Bacillati</taxon>
        <taxon>Actinomycetota</taxon>
        <taxon>Actinomycetes</taxon>
        <taxon>Pseudonocardiales</taxon>
        <taxon>Pseudonocardiaceae</taxon>
        <taxon>Actinokineospora</taxon>
    </lineage>
</organism>
<sequence length="301" mass="33951">MHPAKLRYLRRWYFAGLLAALVVLLLVRFFVVGEVNPGTGAPLRSVSAQVLESLIAATVAGAFIAVLLVWLLPADDRVPESDVVESREIEPLIRAEAAAAREWWVRARTASYFRSRTLPWLAEATVARNVSITVRAQLMDPDDERLLTTYIRYLNTREGAARKWDVARVRHEILATVLSVYAWREAFPRLDIEIGLSPTFWIMSLDMSQQRALVTGQFKGHPALEHREGTAFYNAHRDEFDAGMAGCRVLDPSVRLPRPEDLTTQSVKEALTALGLDHSGISEEGFATIGQYIRRPEHRYE</sequence>
<feature type="transmembrane region" description="Helical" evidence="1">
    <location>
        <begin position="53"/>
        <end position="72"/>
    </location>
</feature>
<proteinExistence type="predicted"/>
<dbReference type="AlphaFoldDB" id="A0A421B1E2"/>
<protein>
    <submittedName>
        <fullName evidence="2">Uncharacterized protein</fullName>
    </submittedName>
</protein>
<dbReference type="Proteomes" id="UP000282454">
    <property type="component" value="Unassembled WGS sequence"/>
</dbReference>
<keyword evidence="3" id="KW-1185">Reference proteome</keyword>